<dbReference type="EMBL" id="CP001899">
    <property type="protein sequence ID" value="ADC66020.1"/>
    <property type="molecule type" value="Genomic_DNA"/>
</dbReference>
<dbReference type="InterPro" id="IPR002723">
    <property type="entry name" value="BpsA_C"/>
</dbReference>
<evidence type="ECO:0000256" key="1">
    <source>
        <dbReference type="HAMAP-Rule" id="MF_01947"/>
    </source>
</evidence>
<keyword evidence="1" id="KW-0620">Polyamine biosynthesis</keyword>
<organism evidence="3 4">
    <name type="scientific">Ferroglobus placidus (strain DSM 10642 / AEDII12DO)</name>
    <dbReference type="NCBI Taxonomy" id="589924"/>
    <lineage>
        <taxon>Archaea</taxon>
        <taxon>Methanobacteriati</taxon>
        <taxon>Methanobacteriota</taxon>
        <taxon>Archaeoglobi</taxon>
        <taxon>Archaeoglobales</taxon>
        <taxon>Archaeoglobaceae</taxon>
        <taxon>Ferroglobus</taxon>
    </lineage>
</organism>
<dbReference type="InterPro" id="IPR029063">
    <property type="entry name" value="SAM-dependent_MTases_sf"/>
</dbReference>
<dbReference type="SUPFAM" id="SSF46785">
    <property type="entry name" value="Winged helix' DNA-binding domain"/>
    <property type="match status" value="1"/>
</dbReference>
<dbReference type="InterPro" id="IPR051720">
    <property type="entry name" value="rRNA_MeTrfase/Polyamine_Synth"/>
</dbReference>
<dbReference type="OrthoDB" id="358909at2157"/>
<proteinExistence type="inferred from homology"/>
<dbReference type="GO" id="GO:0016765">
    <property type="term" value="F:transferase activity, transferring alkyl or aryl (other than methyl) groups"/>
    <property type="evidence" value="ECO:0007669"/>
    <property type="project" value="UniProtKB-UniRule"/>
</dbReference>
<keyword evidence="1" id="KW-0963">Cytoplasm</keyword>
<reference evidence="3 4" key="2">
    <citation type="journal article" date="2011" name="Stand. Genomic Sci.">
        <title>Complete genome sequence of Ferroglobus placidus AEDII12DO.</title>
        <authorList>
            <person name="Anderson I."/>
            <person name="Risso C."/>
            <person name="Holmes D."/>
            <person name="Lucas S."/>
            <person name="Copeland A."/>
            <person name="Lapidus A."/>
            <person name="Cheng J.F."/>
            <person name="Bruce D."/>
            <person name="Goodwin L."/>
            <person name="Pitluck S."/>
            <person name="Saunders E."/>
            <person name="Brettin T."/>
            <person name="Detter J.C."/>
            <person name="Han C."/>
            <person name="Tapia R."/>
            <person name="Larimer F."/>
            <person name="Land M."/>
            <person name="Hauser L."/>
            <person name="Woyke T."/>
            <person name="Lovley D."/>
            <person name="Kyrpides N."/>
            <person name="Ivanova N."/>
        </authorList>
    </citation>
    <scope>NUCLEOTIDE SEQUENCE [LARGE SCALE GENOMIC DNA]</scope>
    <source>
        <strain evidence="4">DSM 10642 / AEDII12DO</strain>
    </source>
</reference>
<dbReference type="PaxDb" id="589924-Ferp_1880"/>
<evidence type="ECO:0000313" key="4">
    <source>
        <dbReference type="Proteomes" id="UP000002613"/>
    </source>
</evidence>
<dbReference type="KEGG" id="fpl:Ferp_1880"/>
<dbReference type="InterPro" id="IPR036390">
    <property type="entry name" value="WH_DNA-bd_sf"/>
</dbReference>
<feature type="domain" description="N(4)-bis(aminopropyl)spermidine synthase C-terminal" evidence="2">
    <location>
        <begin position="92"/>
        <end position="337"/>
    </location>
</feature>
<evidence type="ECO:0000259" key="2">
    <source>
        <dbReference type="Pfam" id="PF01861"/>
    </source>
</evidence>
<gene>
    <name evidence="1" type="primary">bpsA</name>
    <name evidence="3" type="ordered locus">Ferp_1880</name>
</gene>
<comment type="subcellular location">
    <subcellularLocation>
        <location evidence="1">Cytoplasm</location>
    </subcellularLocation>
</comment>
<dbReference type="EC" id="2.5.1.128" evidence="1"/>
<dbReference type="HAMAP" id="MF_01947">
    <property type="entry name" value="Aminopropyltransf_BpsA"/>
    <property type="match status" value="1"/>
</dbReference>
<name>D3RZV7_FERPA</name>
<dbReference type="GeneID" id="8779410"/>
<comment type="catalytic activity">
    <reaction evidence="1">
        <text>2 S-adenosyl 3-(methylsulfanyl)propylamine + spermidine = N(4)-bis(aminopropyl)spermidine + 2 S-methyl-5'-thioadenosine + 2 H(+)</text>
        <dbReference type="Rhea" id="RHEA:44132"/>
        <dbReference type="ChEBI" id="CHEBI:15378"/>
        <dbReference type="ChEBI" id="CHEBI:17509"/>
        <dbReference type="ChEBI" id="CHEBI:57443"/>
        <dbReference type="ChEBI" id="CHEBI:57834"/>
        <dbReference type="ChEBI" id="CHEBI:82771"/>
        <dbReference type="EC" id="2.5.1.128"/>
    </reaction>
</comment>
<comment type="pathway">
    <text evidence="1">Amine and polyamine biosynthesis.</text>
</comment>
<dbReference type="Gene3D" id="1.10.10.10">
    <property type="entry name" value="Winged helix-like DNA-binding domain superfamily/Winged helix DNA-binding domain"/>
    <property type="match status" value="1"/>
</dbReference>
<dbReference type="PIRSF" id="PIRSF005895">
    <property type="entry name" value="UCP005895_mtase"/>
    <property type="match status" value="1"/>
</dbReference>
<keyword evidence="1" id="KW-0808">Transferase</keyword>
<sequence>MMERIRKQILQALAGGEISVYKLIDLQDASLPEFFQLLQEMEEGEIIQISDGKVGLTEKGRELAEKLGAKYFDVSCEHCEYTGLKIHDFFKDVLDKYLEIAKERPETVEEYDQGYISPEGVIKRVEFVYERGDLLKSRIFVVGDDDLFSIAAALTGMPEKIFVVDIDERLINFINKVAEEYSLPIEAMVYDVQQAFPEELKKKFDVFVTDPVETIPGLKLFLSRGVSTLKGPGCSGYFGITTLEASRKKWYEIQKMIHDMGFVITDMRRKFSVYPQDEKNFFRFQEKLPIVEKLGAKIDYDWYKSTLYRIEAVKDPKPLVEGEMIIDEAVYRDSESWATPYGAD</sequence>
<accession>D3RZV7</accession>
<dbReference type="RefSeq" id="WP_012966359.1">
    <property type="nucleotide sequence ID" value="NC_013849.1"/>
</dbReference>
<evidence type="ECO:0000313" key="3">
    <source>
        <dbReference type="EMBL" id="ADC66020.1"/>
    </source>
</evidence>
<dbReference type="GO" id="GO:0006596">
    <property type="term" value="P:polyamine biosynthetic process"/>
    <property type="evidence" value="ECO:0007669"/>
    <property type="project" value="UniProtKB-UniRule"/>
</dbReference>
<protein>
    <recommendedName>
        <fullName evidence="1">N(4)-bis(aminopropyl)spermidine synthase</fullName>
        <ecNumber evidence="1">2.5.1.128</ecNumber>
    </recommendedName>
    <alternativeName>
        <fullName evidence="1">Branched-chain polyamine synthase A</fullName>
    </alternativeName>
</protein>
<reference evidence="4" key="1">
    <citation type="submission" date="2010-02" db="EMBL/GenBank/DDBJ databases">
        <title>Complete sequence of Ferroglobus placidus DSM 10642.</title>
        <authorList>
            <consortium name="US DOE Joint Genome Institute"/>
            <person name="Lucas S."/>
            <person name="Copeland A."/>
            <person name="Lapidus A."/>
            <person name="Cheng J.-F."/>
            <person name="Bruce D."/>
            <person name="Goodwin L."/>
            <person name="Pitluck S."/>
            <person name="Saunders E."/>
            <person name="Brettin T."/>
            <person name="Detter J.C."/>
            <person name="Han C."/>
            <person name="Tapia R."/>
            <person name="Larimer F."/>
            <person name="Land M."/>
            <person name="Hauser L."/>
            <person name="Kyrpides N."/>
            <person name="Ivanova N."/>
            <person name="Holmes D."/>
            <person name="Lovley D."/>
            <person name="Kyrpides N."/>
            <person name="Anderson I.J."/>
            <person name="Woyke T."/>
        </authorList>
    </citation>
    <scope>NUCLEOTIDE SEQUENCE [LARGE SCALE GENOMIC DNA]</scope>
    <source>
        <strain evidence="4">DSM 10642 / AEDII12DO</strain>
    </source>
</reference>
<comment type="function">
    <text evidence="1">Involved in the biosynthesis of branched-chain polyamines, which support the growth of thermophiles under high-temperature conditions. Catalyzes the sequential condensation of spermidine with the aminopropyl groups of decarboxylated S-adenosylmethionines to produce N(4)-bis(aminopropyl)spermidine via N(4)-aminopropylspermidine.</text>
</comment>
<dbReference type="SUPFAM" id="SSF53335">
    <property type="entry name" value="S-adenosyl-L-methionine-dependent methyltransferases"/>
    <property type="match status" value="1"/>
</dbReference>
<dbReference type="STRING" id="589924.Ferp_1880"/>
<dbReference type="eggNOG" id="arCOG00913">
    <property type="taxonomic scope" value="Archaea"/>
</dbReference>
<dbReference type="Proteomes" id="UP000002613">
    <property type="component" value="Chromosome"/>
</dbReference>
<dbReference type="HOGENOM" id="CLU_042160_0_0_2"/>
<comment type="similarity">
    <text evidence="1">Belongs to the branched-chain polyamine synthase family.</text>
</comment>
<dbReference type="AlphaFoldDB" id="D3RZV7"/>
<keyword evidence="4" id="KW-1185">Reference proteome</keyword>
<dbReference type="InterPro" id="IPR036388">
    <property type="entry name" value="WH-like_DNA-bd_sf"/>
</dbReference>
<dbReference type="PANTHER" id="PTHR23290:SF0">
    <property type="entry name" value="RRNA N6-ADENOSINE-METHYLTRANSFERASE METTL5"/>
    <property type="match status" value="1"/>
</dbReference>
<dbReference type="InterPro" id="IPR014435">
    <property type="entry name" value="BpsA"/>
</dbReference>
<dbReference type="Pfam" id="PF01861">
    <property type="entry name" value="BpsA_C"/>
    <property type="match status" value="1"/>
</dbReference>
<dbReference type="Gene3D" id="3.40.50.150">
    <property type="entry name" value="Vaccinia Virus protein VP39"/>
    <property type="match status" value="1"/>
</dbReference>
<dbReference type="PANTHER" id="PTHR23290">
    <property type="entry name" value="RRNA N6-ADENOSINE-METHYLTRANSFERASE METTL5"/>
    <property type="match status" value="1"/>
</dbReference>
<dbReference type="GO" id="GO:0005737">
    <property type="term" value="C:cytoplasm"/>
    <property type="evidence" value="ECO:0007669"/>
    <property type="project" value="UniProtKB-SubCell"/>
</dbReference>